<evidence type="ECO:0000256" key="1">
    <source>
        <dbReference type="ARBA" id="ARBA00023015"/>
    </source>
</evidence>
<dbReference type="PROSITE" id="PS50949">
    <property type="entry name" value="HTH_GNTR"/>
    <property type="match status" value="1"/>
</dbReference>
<dbReference type="SUPFAM" id="SSF48008">
    <property type="entry name" value="GntR ligand-binding domain-like"/>
    <property type="match status" value="1"/>
</dbReference>
<dbReference type="GO" id="GO:0003677">
    <property type="term" value="F:DNA binding"/>
    <property type="evidence" value="ECO:0007669"/>
    <property type="project" value="UniProtKB-KW"/>
</dbReference>
<comment type="caution">
    <text evidence="5">The sequence shown here is derived from an EMBL/GenBank/DDBJ whole genome shotgun (WGS) entry which is preliminary data.</text>
</comment>
<dbReference type="SMART" id="SM00895">
    <property type="entry name" value="FCD"/>
    <property type="match status" value="1"/>
</dbReference>
<feature type="domain" description="HTH gntR-type" evidence="4">
    <location>
        <begin position="7"/>
        <end position="74"/>
    </location>
</feature>
<proteinExistence type="predicted"/>
<reference evidence="5 6" key="1">
    <citation type="submission" date="2016-11" db="EMBL/GenBank/DDBJ databases">
        <authorList>
            <person name="Varghese N."/>
            <person name="Submissions S."/>
        </authorList>
    </citation>
    <scope>NUCLEOTIDE SEQUENCE [LARGE SCALE GENOMIC DNA]</scope>
    <source>
        <strain evidence="5 6">VTM4R57</strain>
    </source>
</reference>
<dbReference type="EMBL" id="FRCE01000003">
    <property type="protein sequence ID" value="SHL44157.1"/>
    <property type="molecule type" value="Genomic_DNA"/>
</dbReference>
<evidence type="ECO:0000256" key="3">
    <source>
        <dbReference type="ARBA" id="ARBA00023163"/>
    </source>
</evidence>
<keyword evidence="1" id="KW-0805">Transcription regulation</keyword>
<dbReference type="SUPFAM" id="SSF46785">
    <property type="entry name" value="Winged helix' DNA-binding domain"/>
    <property type="match status" value="1"/>
</dbReference>
<organism evidence="5 6">
    <name type="scientific">Micrococcus luteus</name>
    <name type="common">Micrococcus lysodeikticus</name>
    <dbReference type="NCBI Taxonomy" id="1270"/>
    <lineage>
        <taxon>Bacteria</taxon>
        <taxon>Bacillati</taxon>
        <taxon>Actinomycetota</taxon>
        <taxon>Actinomycetes</taxon>
        <taxon>Micrococcales</taxon>
        <taxon>Micrococcaceae</taxon>
        <taxon>Micrococcus</taxon>
    </lineage>
</organism>
<protein>
    <submittedName>
        <fullName evidence="5">Transcriptional regulator, GntR family</fullName>
    </submittedName>
</protein>
<dbReference type="Gene3D" id="1.20.120.530">
    <property type="entry name" value="GntR ligand-binding domain-like"/>
    <property type="match status" value="1"/>
</dbReference>
<dbReference type="InterPro" id="IPR008920">
    <property type="entry name" value="TF_FadR/GntR_C"/>
</dbReference>
<dbReference type="PANTHER" id="PTHR43537:SF45">
    <property type="entry name" value="GNTR FAMILY REGULATORY PROTEIN"/>
    <property type="match status" value="1"/>
</dbReference>
<dbReference type="InterPro" id="IPR036388">
    <property type="entry name" value="WH-like_DNA-bd_sf"/>
</dbReference>
<dbReference type="Pfam" id="PF07729">
    <property type="entry name" value="FCD"/>
    <property type="match status" value="1"/>
</dbReference>
<evidence type="ECO:0000313" key="6">
    <source>
        <dbReference type="Proteomes" id="UP000184253"/>
    </source>
</evidence>
<dbReference type="InterPro" id="IPR036390">
    <property type="entry name" value="WH_DNA-bd_sf"/>
</dbReference>
<sequence>MPRLGPMNKSEEAYARLTQKIETGELPPGAILSEADLIAAAETGRTPLREAVQRLIRDHWLLAGGGRGLQVPPISVDDQLERLEVRRSLEALAVGLACARADEEQLAAVAAHVRHLRTVEDLPAYVAAVGRSNELLRTIANNRYLADSLVPLQGLSRRFWLATTKGLPDEVERGRAFYVPALEAVTRRDSAGARAGVLALHDFLARSALDYAARRAAHGSAEPPAPWAEGR</sequence>
<dbReference type="PANTHER" id="PTHR43537">
    <property type="entry name" value="TRANSCRIPTIONAL REGULATOR, GNTR FAMILY"/>
    <property type="match status" value="1"/>
</dbReference>
<keyword evidence="3" id="KW-0804">Transcription</keyword>
<keyword evidence="2" id="KW-0238">DNA-binding</keyword>
<dbReference type="InterPro" id="IPR000524">
    <property type="entry name" value="Tscrpt_reg_HTH_GntR"/>
</dbReference>
<gene>
    <name evidence="5" type="ORF">SAMN04487849_10369</name>
</gene>
<evidence type="ECO:0000256" key="2">
    <source>
        <dbReference type="ARBA" id="ARBA00023125"/>
    </source>
</evidence>
<evidence type="ECO:0000313" key="5">
    <source>
        <dbReference type="EMBL" id="SHL44157.1"/>
    </source>
</evidence>
<accession>A0ABD7M659</accession>
<dbReference type="Gene3D" id="1.10.10.10">
    <property type="entry name" value="Winged helix-like DNA-binding domain superfamily/Winged helix DNA-binding domain"/>
    <property type="match status" value="1"/>
</dbReference>
<dbReference type="Proteomes" id="UP000184253">
    <property type="component" value="Unassembled WGS sequence"/>
</dbReference>
<name>A0ABD7M659_MICLU</name>
<dbReference type="AlphaFoldDB" id="A0ABD7M659"/>
<dbReference type="SMART" id="SM00345">
    <property type="entry name" value="HTH_GNTR"/>
    <property type="match status" value="1"/>
</dbReference>
<dbReference type="Pfam" id="PF00392">
    <property type="entry name" value="GntR"/>
    <property type="match status" value="1"/>
</dbReference>
<dbReference type="InterPro" id="IPR011711">
    <property type="entry name" value="GntR_C"/>
</dbReference>
<evidence type="ECO:0000259" key="4">
    <source>
        <dbReference type="PROSITE" id="PS50949"/>
    </source>
</evidence>